<dbReference type="InterPro" id="IPR050832">
    <property type="entry name" value="Bact_Acetyltransf"/>
</dbReference>
<dbReference type="Pfam" id="PF00583">
    <property type="entry name" value="Acetyltransf_1"/>
    <property type="match status" value="1"/>
</dbReference>
<sequence length="149" mass="16485">MMQVEVVREHEKRAQIRGLLQAEGLVVADLDEAALTLWALQEQGQVIAAAGLEALADVQLLRSLVVGDHWRGRGFAVMLLAVLEEQARQRGARELWLLTSSAEGYFRRHGYRPVLRDRVPAALAASRQFASLCPASAVCMCKTLTFETN</sequence>
<dbReference type="GO" id="GO:0016747">
    <property type="term" value="F:acyltransferase activity, transferring groups other than amino-acyl groups"/>
    <property type="evidence" value="ECO:0007669"/>
    <property type="project" value="InterPro"/>
</dbReference>
<reference evidence="4 5" key="1">
    <citation type="submission" date="2020-10" db="EMBL/GenBank/DDBJ databases">
        <title>The genome sequence of Chitinilyticum litopenaei 4Y14.</title>
        <authorList>
            <person name="Liu Y."/>
        </authorList>
    </citation>
    <scope>NUCLEOTIDE SEQUENCE [LARGE SCALE GENOMIC DNA]</scope>
    <source>
        <strain evidence="4 5">4Y14</strain>
    </source>
</reference>
<accession>A0A8J7FR15</accession>
<dbReference type="EMBL" id="JADFUA010000003">
    <property type="protein sequence ID" value="MBE9609201.1"/>
    <property type="molecule type" value="Genomic_DNA"/>
</dbReference>
<evidence type="ECO:0000313" key="4">
    <source>
        <dbReference type="EMBL" id="MBE9609201.1"/>
    </source>
</evidence>
<comment type="caution">
    <text evidence="4">The sequence shown here is derived from an EMBL/GenBank/DDBJ whole genome shotgun (WGS) entry which is preliminary data.</text>
</comment>
<keyword evidence="1" id="KW-0808">Transferase</keyword>
<feature type="domain" description="N-acetyltransferase" evidence="3">
    <location>
        <begin position="1"/>
        <end position="145"/>
    </location>
</feature>
<evidence type="ECO:0000259" key="3">
    <source>
        <dbReference type="PROSITE" id="PS51186"/>
    </source>
</evidence>
<dbReference type="CDD" id="cd04301">
    <property type="entry name" value="NAT_SF"/>
    <property type="match status" value="1"/>
</dbReference>
<proteinExistence type="predicted"/>
<protein>
    <submittedName>
        <fullName evidence="4">GNAT family N-acetyltransferase</fullName>
    </submittedName>
</protein>
<dbReference type="Proteomes" id="UP000604481">
    <property type="component" value="Unassembled WGS sequence"/>
</dbReference>
<dbReference type="PANTHER" id="PTHR43877">
    <property type="entry name" value="AMINOALKYLPHOSPHONATE N-ACETYLTRANSFERASE-RELATED-RELATED"/>
    <property type="match status" value="1"/>
</dbReference>
<dbReference type="AlphaFoldDB" id="A0A8J7FR15"/>
<dbReference type="PROSITE" id="PS51186">
    <property type="entry name" value="GNAT"/>
    <property type="match status" value="1"/>
</dbReference>
<keyword evidence="5" id="KW-1185">Reference proteome</keyword>
<name>A0A8J7FR15_9NEIS</name>
<keyword evidence="2" id="KW-0012">Acyltransferase</keyword>
<evidence type="ECO:0000256" key="2">
    <source>
        <dbReference type="ARBA" id="ARBA00023315"/>
    </source>
</evidence>
<dbReference type="InterPro" id="IPR016181">
    <property type="entry name" value="Acyl_CoA_acyltransferase"/>
</dbReference>
<evidence type="ECO:0000256" key="1">
    <source>
        <dbReference type="ARBA" id="ARBA00022679"/>
    </source>
</evidence>
<dbReference type="InterPro" id="IPR000182">
    <property type="entry name" value="GNAT_dom"/>
</dbReference>
<dbReference type="Gene3D" id="3.40.630.30">
    <property type="match status" value="1"/>
</dbReference>
<evidence type="ECO:0000313" key="5">
    <source>
        <dbReference type="Proteomes" id="UP000604481"/>
    </source>
</evidence>
<gene>
    <name evidence="4" type="ORF">INR99_07555</name>
</gene>
<dbReference type="NCBIfam" id="NF040501">
    <property type="entry name" value="resist_ArsN2"/>
    <property type="match status" value="1"/>
</dbReference>
<dbReference type="SUPFAM" id="SSF55729">
    <property type="entry name" value="Acyl-CoA N-acyltransferases (Nat)"/>
    <property type="match status" value="1"/>
</dbReference>
<organism evidence="4 5">
    <name type="scientific">Chitinilyticum piscinae</name>
    <dbReference type="NCBI Taxonomy" id="2866724"/>
    <lineage>
        <taxon>Bacteria</taxon>
        <taxon>Pseudomonadati</taxon>
        <taxon>Pseudomonadota</taxon>
        <taxon>Betaproteobacteria</taxon>
        <taxon>Neisseriales</taxon>
        <taxon>Chitinibacteraceae</taxon>
        <taxon>Chitinilyticum</taxon>
    </lineage>
</organism>